<protein>
    <submittedName>
        <fullName evidence="2">Gamma-aminobutyric acid type b receptor subunit 1</fullName>
    </submittedName>
</protein>
<accession>A0AAV3YYG5</accession>
<evidence type="ECO:0000313" key="2">
    <source>
        <dbReference type="EMBL" id="GFN86783.1"/>
    </source>
</evidence>
<dbReference type="InterPro" id="IPR028082">
    <property type="entry name" value="Peripla_BP_I"/>
</dbReference>
<dbReference type="EMBL" id="BLXT01001599">
    <property type="protein sequence ID" value="GFN86783.1"/>
    <property type="molecule type" value="Genomic_DNA"/>
</dbReference>
<keyword evidence="3" id="KW-1185">Reference proteome</keyword>
<dbReference type="SUPFAM" id="SSF53822">
    <property type="entry name" value="Periplasmic binding protein-like I"/>
    <property type="match status" value="1"/>
</dbReference>
<comment type="caution">
    <text evidence="2">The sequence shown here is derived from an EMBL/GenBank/DDBJ whole genome shotgun (WGS) entry which is preliminary data.</text>
</comment>
<gene>
    <name evidence="2" type="ORF">PoB_001328900</name>
</gene>
<reference evidence="2 3" key="1">
    <citation type="journal article" date="2021" name="Elife">
        <title>Chloroplast acquisition without the gene transfer in kleptoplastic sea slugs, Plakobranchus ocellatus.</title>
        <authorList>
            <person name="Maeda T."/>
            <person name="Takahashi S."/>
            <person name="Yoshida T."/>
            <person name="Shimamura S."/>
            <person name="Takaki Y."/>
            <person name="Nagai Y."/>
            <person name="Toyoda A."/>
            <person name="Suzuki Y."/>
            <person name="Arimoto A."/>
            <person name="Ishii H."/>
            <person name="Satoh N."/>
            <person name="Nishiyama T."/>
            <person name="Hasebe M."/>
            <person name="Maruyama T."/>
            <person name="Minagawa J."/>
            <person name="Obokata J."/>
            <person name="Shigenobu S."/>
        </authorList>
    </citation>
    <scope>NUCLEOTIDE SEQUENCE [LARGE SCALE GENOMIC DNA]</scope>
</reference>
<sequence>MDTNNMEFRQQKGTPIQQTSRISRSLRGTSTRNSSQPGLWSKFLHILISLVISCDCENSSDVKTPLYVGGLWPMTGPGWRGGLEALPAIELAVEVLNNNTEILPGHEVKLIWNDTQVVDSLSNLFMMTVYFNNAFDKTKVF</sequence>
<dbReference type="AlphaFoldDB" id="A0AAV3YYG5"/>
<organism evidence="2 3">
    <name type="scientific">Plakobranchus ocellatus</name>
    <dbReference type="NCBI Taxonomy" id="259542"/>
    <lineage>
        <taxon>Eukaryota</taxon>
        <taxon>Metazoa</taxon>
        <taxon>Spiralia</taxon>
        <taxon>Lophotrochozoa</taxon>
        <taxon>Mollusca</taxon>
        <taxon>Gastropoda</taxon>
        <taxon>Heterobranchia</taxon>
        <taxon>Euthyneura</taxon>
        <taxon>Panpulmonata</taxon>
        <taxon>Sacoglossa</taxon>
        <taxon>Placobranchoidea</taxon>
        <taxon>Plakobranchidae</taxon>
        <taxon>Plakobranchus</taxon>
    </lineage>
</organism>
<name>A0AAV3YYG5_9GAST</name>
<dbReference type="Gene3D" id="3.40.50.2300">
    <property type="match status" value="1"/>
</dbReference>
<evidence type="ECO:0000313" key="3">
    <source>
        <dbReference type="Proteomes" id="UP000735302"/>
    </source>
</evidence>
<proteinExistence type="predicted"/>
<feature type="region of interest" description="Disordered" evidence="1">
    <location>
        <begin position="1"/>
        <end position="36"/>
    </location>
</feature>
<evidence type="ECO:0000256" key="1">
    <source>
        <dbReference type="SAM" id="MobiDB-lite"/>
    </source>
</evidence>
<dbReference type="Proteomes" id="UP000735302">
    <property type="component" value="Unassembled WGS sequence"/>
</dbReference>
<keyword evidence="2" id="KW-0675">Receptor</keyword>